<dbReference type="Pfam" id="PF00550">
    <property type="entry name" value="PP-binding"/>
    <property type="match status" value="1"/>
</dbReference>
<comment type="caution">
    <text evidence="4">The sequence shown here is derived from an EMBL/GenBank/DDBJ whole genome shotgun (WGS) entry which is preliminary data.</text>
</comment>
<keyword evidence="5" id="KW-1185">Reference proteome</keyword>
<proteinExistence type="predicted"/>
<keyword evidence="2" id="KW-0597">Phosphoprotein</keyword>
<evidence type="ECO:0000259" key="3">
    <source>
        <dbReference type="PROSITE" id="PS50075"/>
    </source>
</evidence>
<dbReference type="InterPro" id="IPR006162">
    <property type="entry name" value="Ppantetheine_attach_site"/>
</dbReference>
<evidence type="ECO:0000313" key="4">
    <source>
        <dbReference type="EMBL" id="GAA3140799.1"/>
    </source>
</evidence>
<keyword evidence="1" id="KW-0596">Phosphopantetheine</keyword>
<dbReference type="InterPro" id="IPR036736">
    <property type="entry name" value="ACP-like_sf"/>
</dbReference>
<feature type="domain" description="Carrier" evidence="3">
    <location>
        <begin position="4"/>
        <end position="81"/>
    </location>
</feature>
<protein>
    <submittedName>
        <fullName evidence="4">Acyl carrier protein</fullName>
    </submittedName>
</protein>
<organism evidence="4 5">
    <name type="scientific">Streptomyces rectiviolaceus</name>
    <dbReference type="NCBI Taxonomy" id="332591"/>
    <lineage>
        <taxon>Bacteria</taxon>
        <taxon>Bacillati</taxon>
        <taxon>Actinomycetota</taxon>
        <taxon>Actinomycetes</taxon>
        <taxon>Kitasatosporales</taxon>
        <taxon>Streptomycetaceae</taxon>
        <taxon>Streptomyces</taxon>
    </lineage>
</organism>
<dbReference type="EMBL" id="BAAAUG010000162">
    <property type="protein sequence ID" value="GAA3140799.1"/>
    <property type="molecule type" value="Genomic_DNA"/>
</dbReference>
<evidence type="ECO:0000313" key="5">
    <source>
        <dbReference type="Proteomes" id="UP001501637"/>
    </source>
</evidence>
<dbReference type="SUPFAM" id="SSF47336">
    <property type="entry name" value="ACP-like"/>
    <property type="match status" value="1"/>
</dbReference>
<evidence type="ECO:0000256" key="1">
    <source>
        <dbReference type="ARBA" id="ARBA00022450"/>
    </source>
</evidence>
<evidence type="ECO:0000256" key="2">
    <source>
        <dbReference type="ARBA" id="ARBA00022553"/>
    </source>
</evidence>
<sequence length="83" mass="8950">MAERLTSERLFAILRECAGEEEAMGGEDKIDTEFTALGYDSLALLEATARVSNEFGVEIPEEALADVKTPSQFLAVVNPLTTG</sequence>
<dbReference type="PROSITE" id="PS50075">
    <property type="entry name" value="CARRIER"/>
    <property type="match status" value="1"/>
</dbReference>
<dbReference type="PROSITE" id="PS00012">
    <property type="entry name" value="PHOSPHOPANTETHEINE"/>
    <property type="match status" value="1"/>
</dbReference>
<reference evidence="5" key="1">
    <citation type="journal article" date="2019" name="Int. J. Syst. Evol. Microbiol.">
        <title>The Global Catalogue of Microorganisms (GCM) 10K type strain sequencing project: providing services to taxonomists for standard genome sequencing and annotation.</title>
        <authorList>
            <consortium name="The Broad Institute Genomics Platform"/>
            <consortium name="The Broad Institute Genome Sequencing Center for Infectious Disease"/>
            <person name="Wu L."/>
            <person name="Ma J."/>
        </authorList>
    </citation>
    <scope>NUCLEOTIDE SEQUENCE [LARGE SCALE GENOMIC DNA]</scope>
    <source>
        <strain evidence="5">JCM 9092</strain>
    </source>
</reference>
<gene>
    <name evidence="4" type="ORF">GCM10010449_71050</name>
</gene>
<accession>A0ABP6N9E3</accession>
<dbReference type="InterPro" id="IPR009081">
    <property type="entry name" value="PP-bd_ACP"/>
</dbReference>
<dbReference type="RefSeq" id="WP_344528299.1">
    <property type="nucleotide sequence ID" value="NZ_BAAAUG010000162.1"/>
</dbReference>
<name>A0ABP6N9E3_9ACTN</name>
<dbReference type="Proteomes" id="UP001501637">
    <property type="component" value="Unassembled WGS sequence"/>
</dbReference>
<dbReference type="Gene3D" id="1.10.1200.10">
    <property type="entry name" value="ACP-like"/>
    <property type="match status" value="1"/>
</dbReference>